<evidence type="ECO:0000256" key="2">
    <source>
        <dbReference type="ARBA" id="ARBA00022729"/>
    </source>
</evidence>
<keyword evidence="2" id="KW-0732">Signal</keyword>
<protein>
    <recommendedName>
        <fullName evidence="3">LRRCT domain-containing protein</fullName>
    </recommendedName>
</protein>
<sequence length="85" mass="9639">NPFICDCRIAWFRDLLRDKKSNVVNMQQETRCEAPPQLKGKTIASVSEEDLVCVDKSSPGMEDSSHRFLPCPSLLLLLLLTLLYT</sequence>
<dbReference type="SMART" id="SM00082">
    <property type="entry name" value="LRRCT"/>
    <property type="match status" value="1"/>
</dbReference>
<feature type="domain" description="LRRCT" evidence="3">
    <location>
        <begin position="1"/>
        <end position="54"/>
    </location>
</feature>
<evidence type="ECO:0000259" key="3">
    <source>
        <dbReference type="SMART" id="SM00082"/>
    </source>
</evidence>
<dbReference type="InterPro" id="IPR000483">
    <property type="entry name" value="Cys-rich_flank_reg_C"/>
</dbReference>
<dbReference type="SUPFAM" id="SSF52058">
    <property type="entry name" value="L domain-like"/>
    <property type="match status" value="1"/>
</dbReference>
<gene>
    <name evidence="4" type="ORF">AVEN_19572_1</name>
    <name evidence="5" type="ORF">AVEN_43360_1</name>
</gene>
<evidence type="ECO:0000313" key="5">
    <source>
        <dbReference type="EMBL" id="GBN30296.1"/>
    </source>
</evidence>
<evidence type="ECO:0000256" key="1">
    <source>
        <dbReference type="ARBA" id="ARBA00022614"/>
    </source>
</evidence>
<dbReference type="EMBL" id="BGPR01124692">
    <property type="protein sequence ID" value="GBN30296.1"/>
    <property type="molecule type" value="Genomic_DNA"/>
</dbReference>
<dbReference type="Gene3D" id="3.80.10.10">
    <property type="entry name" value="Ribonuclease Inhibitor"/>
    <property type="match status" value="1"/>
</dbReference>
<dbReference type="EMBL" id="BGPR01124688">
    <property type="protein sequence ID" value="GBN30286.1"/>
    <property type="molecule type" value="Genomic_DNA"/>
</dbReference>
<reference evidence="4 6" key="1">
    <citation type="journal article" date="2019" name="Sci. Rep.">
        <title>Orb-weaving spider Araneus ventricosus genome elucidates the spidroin gene catalogue.</title>
        <authorList>
            <person name="Kono N."/>
            <person name="Nakamura H."/>
            <person name="Ohtoshi R."/>
            <person name="Moran D.A.P."/>
            <person name="Shinohara A."/>
            <person name="Yoshida Y."/>
            <person name="Fujiwara M."/>
            <person name="Mori M."/>
            <person name="Tomita M."/>
            <person name="Arakawa K."/>
        </authorList>
    </citation>
    <scope>NUCLEOTIDE SEQUENCE [LARGE SCALE GENOMIC DNA]</scope>
</reference>
<keyword evidence="6" id="KW-1185">Reference proteome</keyword>
<dbReference type="Proteomes" id="UP000499080">
    <property type="component" value="Unassembled WGS sequence"/>
</dbReference>
<evidence type="ECO:0000313" key="6">
    <source>
        <dbReference type="Proteomes" id="UP000499080"/>
    </source>
</evidence>
<dbReference type="AlphaFoldDB" id="A0A4Y2MXC4"/>
<organism evidence="4 6">
    <name type="scientific">Araneus ventricosus</name>
    <name type="common">Orbweaver spider</name>
    <name type="synonym">Epeira ventricosa</name>
    <dbReference type="NCBI Taxonomy" id="182803"/>
    <lineage>
        <taxon>Eukaryota</taxon>
        <taxon>Metazoa</taxon>
        <taxon>Ecdysozoa</taxon>
        <taxon>Arthropoda</taxon>
        <taxon>Chelicerata</taxon>
        <taxon>Arachnida</taxon>
        <taxon>Araneae</taxon>
        <taxon>Araneomorphae</taxon>
        <taxon>Entelegynae</taxon>
        <taxon>Araneoidea</taxon>
        <taxon>Araneidae</taxon>
        <taxon>Araneus</taxon>
    </lineage>
</organism>
<evidence type="ECO:0000313" key="4">
    <source>
        <dbReference type="EMBL" id="GBN30286.1"/>
    </source>
</evidence>
<keyword evidence="1" id="KW-0433">Leucine-rich repeat</keyword>
<dbReference type="OrthoDB" id="6433672at2759"/>
<comment type="caution">
    <text evidence="4">The sequence shown here is derived from an EMBL/GenBank/DDBJ whole genome shotgun (WGS) entry which is preliminary data.</text>
</comment>
<accession>A0A4Y2MXC4</accession>
<dbReference type="InterPro" id="IPR032675">
    <property type="entry name" value="LRR_dom_sf"/>
</dbReference>
<name>A0A4Y2MXC4_ARAVE</name>
<feature type="non-terminal residue" evidence="4">
    <location>
        <position position="1"/>
    </location>
</feature>
<proteinExistence type="predicted"/>